<accession>A0A1I4GUS6</accession>
<feature type="binding site" evidence="13">
    <location>
        <position position="122"/>
    </location>
    <ligand>
        <name>Mg(2+)</name>
        <dbReference type="ChEBI" id="CHEBI:18420"/>
    </ligand>
</feature>
<comment type="subunit">
    <text evidence="4">Homotrimer.</text>
</comment>
<dbReference type="GO" id="GO:0046872">
    <property type="term" value="F:metal ion binding"/>
    <property type="evidence" value="ECO:0007669"/>
    <property type="project" value="UniProtKB-KW"/>
</dbReference>
<dbReference type="EC" id="4.1.3.17" evidence="5"/>
<dbReference type="Gene3D" id="3.50.30.40">
    <property type="entry name" value="Ribonuclease E inhibitor RraA/RraA-like"/>
    <property type="match status" value="1"/>
</dbReference>
<dbReference type="Proteomes" id="UP000199152">
    <property type="component" value="Unassembled WGS sequence"/>
</dbReference>
<comment type="catalytic activity">
    <reaction evidence="1">
        <text>4-hydroxy-4-methyl-2-oxoglutarate = 2 pyruvate</text>
        <dbReference type="Rhea" id="RHEA:22748"/>
        <dbReference type="ChEBI" id="CHEBI:15361"/>
        <dbReference type="ChEBI" id="CHEBI:58276"/>
        <dbReference type="EC" id="4.1.3.17"/>
    </reaction>
</comment>
<evidence type="ECO:0000256" key="6">
    <source>
        <dbReference type="ARBA" id="ARBA00012947"/>
    </source>
</evidence>
<dbReference type="AlphaFoldDB" id="A0A1I4GUS6"/>
<protein>
    <recommendedName>
        <fullName evidence="7">Putative 4-hydroxy-4-methyl-2-oxoglutarate aldolase</fullName>
        <ecNumber evidence="6">4.1.1.112</ecNumber>
        <ecNumber evidence="5">4.1.3.17</ecNumber>
    </recommendedName>
    <alternativeName>
        <fullName evidence="11">Oxaloacetate decarboxylase</fullName>
    </alternativeName>
    <alternativeName>
        <fullName evidence="9">Regulator of ribonuclease activity homolog</fullName>
    </alternativeName>
    <alternativeName>
        <fullName evidence="10">RraA-like protein</fullName>
    </alternativeName>
</protein>
<dbReference type="InterPro" id="IPR036704">
    <property type="entry name" value="RraA/RraA-like_sf"/>
</dbReference>
<evidence type="ECO:0000256" key="9">
    <source>
        <dbReference type="ARBA" id="ARBA00029596"/>
    </source>
</evidence>
<evidence type="ECO:0000256" key="2">
    <source>
        <dbReference type="ARBA" id="ARBA00001968"/>
    </source>
</evidence>
<evidence type="ECO:0000256" key="7">
    <source>
        <dbReference type="ARBA" id="ARBA00016549"/>
    </source>
</evidence>
<evidence type="ECO:0000256" key="3">
    <source>
        <dbReference type="ARBA" id="ARBA00008621"/>
    </source>
</evidence>
<dbReference type="InterPro" id="IPR005493">
    <property type="entry name" value="RraA/RraA-like"/>
</dbReference>
<evidence type="ECO:0000256" key="1">
    <source>
        <dbReference type="ARBA" id="ARBA00001342"/>
    </source>
</evidence>
<evidence type="ECO:0000256" key="13">
    <source>
        <dbReference type="PIRSR" id="PIRSR605493-1"/>
    </source>
</evidence>
<comment type="cofactor">
    <cofactor evidence="13">
        <name>Mg(2+)</name>
        <dbReference type="ChEBI" id="CHEBI:18420"/>
    </cofactor>
</comment>
<dbReference type="OrthoDB" id="943692at2"/>
<dbReference type="InParanoid" id="A0A1I4GUS6"/>
<comment type="cofactor">
    <cofactor evidence="2">
        <name>a divalent metal cation</name>
        <dbReference type="ChEBI" id="CHEBI:60240"/>
    </cofactor>
</comment>
<gene>
    <name evidence="14" type="ORF">SAMN04488085_109192</name>
</gene>
<evidence type="ECO:0000256" key="4">
    <source>
        <dbReference type="ARBA" id="ARBA00011233"/>
    </source>
</evidence>
<keyword evidence="13" id="KW-0479">Metal-binding</keyword>
<comment type="catalytic activity">
    <reaction evidence="12">
        <text>oxaloacetate + H(+) = pyruvate + CO2</text>
        <dbReference type="Rhea" id="RHEA:15641"/>
        <dbReference type="ChEBI" id="CHEBI:15361"/>
        <dbReference type="ChEBI" id="CHEBI:15378"/>
        <dbReference type="ChEBI" id="CHEBI:16452"/>
        <dbReference type="ChEBI" id="CHEBI:16526"/>
        <dbReference type="EC" id="4.1.1.112"/>
    </reaction>
</comment>
<dbReference type="GO" id="GO:0008948">
    <property type="term" value="F:oxaloacetate decarboxylase activity"/>
    <property type="evidence" value="ECO:0007669"/>
    <property type="project" value="UniProtKB-EC"/>
</dbReference>
<organism evidence="14 15">
    <name type="scientific">Geodermatophilus ruber</name>
    <dbReference type="NCBI Taxonomy" id="504800"/>
    <lineage>
        <taxon>Bacteria</taxon>
        <taxon>Bacillati</taxon>
        <taxon>Actinomycetota</taxon>
        <taxon>Actinomycetes</taxon>
        <taxon>Geodermatophilales</taxon>
        <taxon>Geodermatophilaceae</taxon>
        <taxon>Geodermatophilus</taxon>
    </lineage>
</organism>
<dbReference type="EMBL" id="FOSW01000009">
    <property type="protein sequence ID" value="SFL33725.1"/>
    <property type="molecule type" value="Genomic_DNA"/>
</dbReference>
<feature type="binding site" evidence="13">
    <location>
        <position position="121"/>
    </location>
    <ligand>
        <name>substrate</name>
    </ligand>
</feature>
<evidence type="ECO:0000256" key="8">
    <source>
        <dbReference type="ARBA" id="ARBA00025046"/>
    </source>
</evidence>
<dbReference type="PANTHER" id="PTHR33254">
    <property type="entry name" value="4-HYDROXY-4-METHYL-2-OXOGLUTARATE ALDOLASE 3-RELATED"/>
    <property type="match status" value="1"/>
</dbReference>
<evidence type="ECO:0000313" key="14">
    <source>
        <dbReference type="EMBL" id="SFL33725.1"/>
    </source>
</evidence>
<dbReference type="GO" id="GO:0047443">
    <property type="term" value="F:4-hydroxy-4-methyl-2-oxoglutarate aldolase activity"/>
    <property type="evidence" value="ECO:0007669"/>
    <property type="project" value="UniProtKB-EC"/>
</dbReference>
<comment type="similarity">
    <text evidence="3">Belongs to the class II aldolase/RraA-like family.</text>
</comment>
<evidence type="ECO:0000256" key="12">
    <source>
        <dbReference type="ARBA" id="ARBA00047973"/>
    </source>
</evidence>
<dbReference type="Pfam" id="PF03737">
    <property type="entry name" value="RraA-like"/>
    <property type="match status" value="1"/>
</dbReference>
<sequence length="224" mass="22992">MSGPPAGPASLLARLAALDTCALSDALDGYGRAGVLPGVRPLWPVPRVVVGRVRTLRVGPKPPGSGPTVHLGTQLIETAERGDVVLVDAGGRTDVSSWGGILSTAATQAGIAAIVIDGACRDIGESEQLGLPVFGKAVVPTSARGRIVQLGMDEEITVCGVPARTGDLLIADVCGAVVVPQDLAEQVVELAERIAARERDMVAAVRSGRSVVDVMHDSQFPSPQ</sequence>
<dbReference type="RefSeq" id="WP_091326297.1">
    <property type="nucleotide sequence ID" value="NZ_FOSW01000009.1"/>
</dbReference>
<evidence type="ECO:0000313" key="15">
    <source>
        <dbReference type="Proteomes" id="UP000199152"/>
    </source>
</evidence>
<keyword evidence="15" id="KW-1185">Reference proteome</keyword>
<evidence type="ECO:0000256" key="5">
    <source>
        <dbReference type="ARBA" id="ARBA00012213"/>
    </source>
</evidence>
<evidence type="ECO:0000256" key="11">
    <source>
        <dbReference type="ARBA" id="ARBA00032305"/>
    </source>
</evidence>
<dbReference type="EC" id="4.1.1.112" evidence="6"/>
<dbReference type="CDD" id="cd16841">
    <property type="entry name" value="RraA_family"/>
    <property type="match status" value="1"/>
</dbReference>
<dbReference type="SUPFAM" id="SSF89562">
    <property type="entry name" value="RraA-like"/>
    <property type="match status" value="1"/>
</dbReference>
<name>A0A1I4GUS6_9ACTN</name>
<dbReference type="STRING" id="504800.SAMN04488085_109192"/>
<feature type="binding site" evidence="13">
    <location>
        <begin position="99"/>
        <end position="102"/>
    </location>
    <ligand>
        <name>substrate</name>
    </ligand>
</feature>
<keyword evidence="13" id="KW-0460">Magnesium</keyword>
<proteinExistence type="inferred from homology"/>
<dbReference type="PANTHER" id="PTHR33254:SF4">
    <property type="entry name" value="4-HYDROXY-4-METHYL-2-OXOGLUTARATE ALDOLASE 3-RELATED"/>
    <property type="match status" value="1"/>
</dbReference>
<reference evidence="14 15" key="1">
    <citation type="submission" date="2016-10" db="EMBL/GenBank/DDBJ databases">
        <authorList>
            <person name="de Groot N.N."/>
        </authorList>
    </citation>
    <scope>NUCLEOTIDE SEQUENCE [LARGE SCALE GENOMIC DNA]</scope>
    <source>
        <strain evidence="14 15">DSM 45317</strain>
    </source>
</reference>
<dbReference type="FunCoup" id="A0A1I4GUS6">
    <property type="interactions" value="5"/>
</dbReference>
<evidence type="ECO:0000256" key="10">
    <source>
        <dbReference type="ARBA" id="ARBA00030169"/>
    </source>
</evidence>
<comment type="function">
    <text evidence="8">Catalyzes the aldol cleavage of 4-hydroxy-4-methyl-2-oxoglutarate (HMG) into 2 molecules of pyruvate. Also contains a secondary oxaloacetate (OAA) decarboxylase activity due to the common pyruvate enolate transition state formed following C-C bond cleavage in the retro-aldol and decarboxylation reactions.</text>
</comment>